<accession>A0ABW6SYY6</accession>
<keyword evidence="1" id="KW-1133">Transmembrane helix</keyword>
<feature type="transmembrane region" description="Helical" evidence="1">
    <location>
        <begin position="175"/>
        <end position="196"/>
    </location>
</feature>
<evidence type="ECO:0000313" key="2">
    <source>
        <dbReference type="EMBL" id="MFF3670224.1"/>
    </source>
</evidence>
<gene>
    <name evidence="2" type="ORF">ACFYXI_32020</name>
</gene>
<organism evidence="2 3">
    <name type="scientific">Microtetraspora malaysiensis</name>
    <dbReference type="NCBI Taxonomy" id="161358"/>
    <lineage>
        <taxon>Bacteria</taxon>
        <taxon>Bacillati</taxon>
        <taxon>Actinomycetota</taxon>
        <taxon>Actinomycetes</taxon>
        <taxon>Streptosporangiales</taxon>
        <taxon>Streptosporangiaceae</taxon>
        <taxon>Microtetraspora</taxon>
    </lineage>
</organism>
<comment type="caution">
    <text evidence="2">The sequence shown here is derived from an EMBL/GenBank/DDBJ whole genome shotgun (WGS) entry which is preliminary data.</text>
</comment>
<dbReference type="EMBL" id="JBIASD010000028">
    <property type="protein sequence ID" value="MFF3670224.1"/>
    <property type="molecule type" value="Genomic_DNA"/>
</dbReference>
<reference evidence="2 3" key="1">
    <citation type="submission" date="2024-10" db="EMBL/GenBank/DDBJ databases">
        <title>The Natural Products Discovery Center: Release of the First 8490 Sequenced Strains for Exploring Actinobacteria Biosynthetic Diversity.</title>
        <authorList>
            <person name="Kalkreuter E."/>
            <person name="Kautsar S.A."/>
            <person name="Yang D."/>
            <person name="Bader C.D."/>
            <person name="Teijaro C.N."/>
            <person name="Fluegel L."/>
            <person name="Davis C.M."/>
            <person name="Simpson J.R."/>
            <person name="Lauterbach L."/>
            <person name="Steele A.D."/>
            <person name="Gui C."/>
            <person name="Meng S."/>
            <person name="Li G."/>
            <person name="Viehrig K."/>
            <person name="Ye F."/>
            <person name="Su P."/>
            <person name="Kiefer A.F."/>
            <person name="Nichols A."/>
            <person name="Cepeda A.J."/>
            <person name="Yan W."/>
            <person name="Fan B."/>
            <person name="Jiang Y."/>
            <person name="Adhikari A."/>
            <person name="Zheng C.-J."/>
            <person name="Schuster L."/>
            <person name="Cowan T.M."/>
            <person name="Smanski M.J."/>
            <person name="Chevrette M.G."/>
            <person name="De Carvalho L.P.S."/>
            <person name="Shen B."/>
        </authorList>
    </citation>
    <scope>NUCLEOTIDE SEQUENCE [LARGE SCALE GENOMIC DNA]</scope>
    <source>
        <strain evidence="2 3">NPDC002173</strain>
    </source>
</reference>
<proteinExistence type="predicted"/>
<evidence type="ECO:0000313" key="3">
    <source>
        <dbReference type="Proteomes" id="UP001602013"/>
    </source>
</evidence>
<feature type="transmembrane region" description="Helical" evidence="1">
    <location>
        <begin position="92"/>
        <end position="113"/>
    </location>
</feature>
<feature type="transmembrane region" description="Helical" evidence="1">
    <location>
        <begin position="52"/>
        <end position="72"/>
    </location>
</feature>
<evidence type="ECO:0000256" key="1">
    <source>
        <dbReference type="SAM" id="Phobius"/>
    </source>
</evidence>
<feature type="transmembrane region" description="Helical" evidence="1">
    <location>
        <begin position="330"/>
        <end position="353"/>
    </location>
</feature>
<feature type="transmembrane region" description="Helical" evidence="1">
    <location>
        <begin position="406"/>
        <end position="427"/>
    </location>
</feature>
<dbReference type="Proteomes" id="UP001602013">
    <property type="component" value="Unassembled WGS sequence"/>
</dbReference>
<feature type="transmembrane region" description="Helical" evidence="1">
    <location>
        <begin position="208"/>
        <end position="230"/>
    </location>
</feature>
<feature type="transmembrane region" description="Helical" evidence="1">
    <location>
        <begin position="365"/>
        <end position="386"/>
    </location>
</feature>
<dbReference type="RefSeq" id="WP_387416470.1">
    <property type="nucleotide sequence ID" value="NZ_JBIASD010000028.1"/>
</dbReference>
<feature type="transmembrane region" description="Helical" evidence="1">
    <location>
        <begin position="286"/>
        <end position="305"/>
    </location>
</feature>
<name>A0ABW6SYY6_9ACTN</name>
<protein>
    <submittedName>
        <fullName evidence="2">Uncharacterized protein</fullName>
    </submittedName>
</protein>
<feature type="transmembrane region" description="Helical" evidence="1">
    <location>
        <begin position="143"/>
        <end position="163"/>
    </location>
</feature>
<keyword evidence="3" id="KW-1185">Reference proteome</keyword>
<feature type="transmembrane region" description="Helical" evidence="1">
    <location>
        <begin position="7"/>
        <end position="32"/>
    </location>
</feature>
<sequence>MHRYRLWWFAAPVAALHVGAAVALGVVALVTGDAVPLTRLVAYGTPLSTGPVPWWPVVPLVLVAVYQGWALWQILRGRVRGPVPADGGAVRVLRVTLYLGAAFSVIELFPVVLPWWAELAGAAAQLALVALFFVVLRGESRAMATVALVAGSLAVTSWIARTAADALGARLLGEISAMAGLGGLSWTLWMALTLLAQARDGRWARATVWTGAASLVVSFLIESLIFHLSLPWHGETTVLFIGLGRAAAPLTAVWQARSAHDLGSPPGTTARTTTRATAGPPLRSRLAAVAAIALPLPPVVVAFWYDMPRWAAGSWSTMFFGDGPDLAELLLSWVVDLLVDMGGLPLLVLVAVLRRTPGLLRATAWVLLVAAVAGVVVALAGGSAPGDFPRRYADYSATEPGDVPAGISPLWFGAAYAASALLLMWLAGGVGRSWLWGVVTAAATAGLLGFLPAADHSGGRVTAAAGCAPPGGPRGGGEQPEPAQEAAFVCQVRQWRVLKVAPDTPDRFVVDYGRRLCDVYTREDPAELARVRRTDGVAVRELAYLLADICPSAAAVVRAANERQEREFQEWKAAERRKCAEAPRHRPLIRPVAVVVRREPTWTDYGDLEAYEPDTAEGDPGGDLPYEDDVLSAGPGHLVVHTHPDVTLCVTTETYRRRPPVEMRGWDHVVEAGYLSAGELVFQDPLGGVPLPDLAVRGAGHYRVRVHYAMRGSLGRGDDVQRLLIMAYPGRGDDVVVHRKRATR</sequence>
<keyword evidence="1" id="KW-0472">Membrane</keyword>
<keyword evidence="1" id="KW-0812">Transmembrane</keyword>
<feature type="transmembrane region" description="Helical" evidence="1">
    <location>
        <begin position="434"/>
        <end position="454"/>
    </location>
</feature>